<sequence>MSTQLAQLSVLLSHPPPSSIHLGFRTLSPLNLQLTSLHISPSPWLLYPSPLHNQPPLSTTHLILLPPKHPLSHTFPLAPPINLPLHITSLRASLSLPSTPLPPPHPPLPFPRANPSSMLLRLHSSSPQLHILASLPPPFTPTPSDSFPPTPLLSHSLTSITPFEILRFPTPSHSLSPPSPKSRPFSRFPDSPPSPHSHSSLPTPNSILPHSHSLLPSLSPQFQPTSTSCYHPPFLQILSHTYHTLLSLPLPPIPSPIPYSPPFHHLLSFIPLSPTSPTPPTTLLPLPYPLPLHSPPLSPPKSPTSHTLSSSSPPSPTHSLIASLLPSPPPPLPQLLELQFHSFLQFSPLIYLSRLLTHLVFLLKSCHSSLHYSLFLSLFLLCHCNLPFPLSLSRHCIFSPPPAFSCSLCYAPKNSSPTPFLGDCHSSLSSALLYFLFFSSPIVTRPVPLPLYLLFPAPLHLYLCFYISYLSCSYFSSLLPPLLLSLLPRSLHSPSSSPSLLFLFPLVGSISLHRVSSPHPFLLVSLSTSSLSLSDRFSFILSHPILFSLCPSLSSLLVTSSSFPPPT</sequence>
<protein>
    <submittedName>
        <fullName evidence="2">Uncharacterized protein</fullName>
    </submittedName>
</protein>
<dbReference type="Proteomes" id="UP000283509">
    <property type="component" value="Unassembled WGS sequence"/>
</dbReference>
<organism evidence="2 3">
    <name type="scientific">Penaeus vannamei</name>
    <name type="common">Whiteleg shrimp</name>
    <name type="synonym">Litopenaeus vannamei</name>
    <dbReference type="NCBI Taxonomy" id="6689"/>
    <lineage>
        <taxon>Eukaryota</taxon>
        <taxon>Metazoa</taxon>
        <taxon>Ecdysozoa</taxon>
        <taxon>Arthropoda</taxon>
        <taxon>Crustacea</taxon>
        <taxon>Multicrustacea</taxon>
        <taxon>Malacostraca</taxon>
        <taxon>Eumalacostraca</taxon>
        <taxon>Eucarida</taxon>
        <taxon>Decapoda</taxon>
        <taxon>Dendrobranchiata</taxon>
        <taxon>Penaeoidea</taxon>
        <taxon>Penaeidae</taxon>
        <taxon>Penaeus</taxon>
    </lineage>
</organism>
<keyword evidence="3" id="KW-1185">Reference proteome</keyword>
<feature type="compositionally biased region" description="Low complexity" evidence="1">
    <location>
        <begin position="196"/>
        <end position="206"/>
    </location>
</feature>
<name>A0A3R7NL22_PENVA</name>
<accession>A0A3R7NL22</accession>
<evidence type="ECO:0000313" key="3">
    <source>
        <dbReference type="Proteomes" id="UP000283509"/>
    </source>
</evidence>
<evidence type="ECO:0000313" key="2">
    <source>
        <dbReference type="EMBL" id="ROT61102.1"/>
    </source>
</evidence>
<dbReference type="AlphaFoldDB" id="A0A3R7NL22"/>
<feature type="compositionally biased region" description="Low complexity" evidence="1">
    <location>
        <begin position="303"/>
        <end position="319"/>
    </location>
</feature>
<comment type="caution">
    <text evidence="2">The sequence shown here is derived from an EMBL/GenBank/DDBJ whole genome shotgun (WGS) entry which is preliminary data.</text>
</comment>
<feature type="compositionally biased region" description="Low complexity" evidence="1">
    <location>
        <begin position="171"/>
        <end position="189"/>
    </location>
</feature>
<reference evidence="2 3" key="1">
    <citation type="submission" date="2018-04" db="EMBL/GenBank/DDBJ databases">
        <authorList>
            <person name="Zhang X."/>
            <person name="Yuan J."/>
            <person name="Li F."/>
            <person name="Xiang J."/>
        </authorList>
    </citation>
    <scope>NUCLEOTIDE SEQUENCE [LARGE SCALE GENOMIC DNA]</scope>
    <source>
        <tissue evidence="2">Muscle</tissue>
    </source>
</reference>
<dbReference type="EMBL" id="QCYY01004356">
    <property type="protein sequence ID" value="ROT61102.1"/>
    <property type="molecule type" value="Genomic_DNA"/>
</dbReference>
<gene>
    <name evidence="2" type="ORF">C7M84_021152</name>
</gene>
<evidence type="ECO:0000256" key="1">
    <source>
        <dbReference type="SAM" id="MobiDB-lite"/>
    </source>
</evidence>
<feature type="region of interest" description="Disordered" evidence="1">
    <location>
        <begin position="297"/>
        <end position="319"/>
    </location>
</feature>
<feature type="region of interest" description="Disordered" evidence="1">
    <location>
        <begin position="171"/>
        <end position="206"/>
    </location>
</feature>
<reference evidence="2 3" key="2">
    <citation type="submission" date="2019-01" db="EMBL/GenBank/DDBJ databases">
        <title>The decoding of complex shrimp genome reveals the adaptation for benthos swimmer, frequently molting mechanism and breeding impact on genome.</title>
        <authorList>
            <person name="Sun Y."/>
            <person name="Gao Y."/>
            <person name="Yu Y."/>
        </authorList>
    </citation>
    <scope>NUCLEOTIDE SEQUENCE [LARGE SCALE GENOMIC DNA]</scope>
    <source>
        <tissue evidence="2">Muscle</tissue>
    </source>
</reference>
<proteinExistence type="predicted"/>